<dbReference type="AlphaFoldDB" id="A0A0F9E3M1"/>
<dbReference type="FunFam" id="3.30.160.810:FF:000001">
    <property type="entry name" value="50S ribosomal protein L3"/>
    <property type="match status" value="1"/>
</dbReference>
<evidence type="ECO:0000256" key="4">
    <source>
        <dbReference type="ARBA" id="ARBA00022980"/>
    </source>
</evidence>
<keyword evidence="3" id="KW-0694">RNA-binding</keyword>
<evidence type="ECO:0000256" key="1">
    <source>
        <dbReference type="ARBA" id="ARBA00006540"/>
    </source>
</evidence>
<reference evidence="6" key="1">
    <citation type="journal article" date="2015" name="Nature">
        <title>Complex archaea that bridge the gap between prokaryotes and eukaryotes.</title>
        <authorList>
            <person name="Spang A."/>
            <person name="Saw J.H."/>
            <person name="Jorgensen S.L."/>
            <person name="Zaremba-Niedzwiedzka K."/>
            <person name="Martijn J."/>
            <person name="Lind A.E."/>
            <person name="van Eijk R."/>
            <person name="Schleper C."/>
            <person name="Guy L."/>
            <person name="Ettema T.J."/>
        </authorList>
    </citation>
    <scope>NUCLEOTIDE SEQUENCE</scope>
</reference>
<dbReference type="InterPro" id="IPR019926">
    <property type="entry name" value="Ribosomal_uL3_CS"/>
</dbReference>
<comment type="similarity">
    <text evidence="1">Belongs to the universal ribosomal protein uL3 family.</text>
</comment>
<dbReference type="InterPro" id="IPR009000">
    <property type="entry name" value="Transl_B-barrel_sf"/>
</dbReference>
<dbReference type="GO" id="GO:0022625">
    <property type="term" value="C:cytosolic large ribosomal subunit"/>
    <property type="evidence" value="ECO:0007669"/>
    <property type="project" value="TreeGrafter"/>
</dbReference>
<accession>A0A0F9E3M1</accession>
<name>A0A0F9E3M1_9ZZZZ</name>
<evidence type="ECO:0000256" key="5">
    <source>
        <dbReference type="ARBA" id="ARBA00023274"/>
    </source>
</evidence>
<dbReference type="FunFam" id="2.40.30.10:FF:000004">
    <property type="entry name" value="50S ribosomal protein L3"/>
    <property type="match status" value="1"/>
</dbReference>
<dbReference type="Gene3D" id="3.30.160.810">
    <property type="match status" value="1"/>
</dbReference>
<evidence type="ECO:0000256" key="2">
    <source>
        <dbReference type="ARBA" id="ARBA00022730"/>
    </source>
</evidence>
<dbReference type="NCBIfam" id="TIGR03625">
    <property type="entry name" value="L3_bact"/>
    <property type="match status" value="1"/>
</dbReference>
<evidence type="ECO:0000313" key="6">
    <source>
        <dbReference type="EMBL" id="KKL68628.1"/>
    </source>
</evidence>
<dbReference type="Gene3D" id="2.40.30.10">
    <property type="entry name" value="Translation factors"/>
    <property type="match status" value="1"/>
</dbReference>
<keyword evidence="5" id="KW-0687">Ribonucleoprotein</keyword>
<evidence type="ECO:0008006" key="7">
    <source>
        <dbReference type="Google" id="ProtNLM"/>
    </source>
</evidence>
<dbReference type="InterPro" id="IPR019927">
    <property type="entry name" value="Ribosomal_uL3_bac/org-type"/>
</dbReference>
<dbReference type="EMBL" id="LAZR01026470">
    <property type="protein sequence ID" value="KKL68628.1"/>
    <property type="molecule type" value="Genomic_DNA"/>
</dbReference>
<dbReference type="Pfam" id="PF00297">
    <property type="entry name" value="Ribosomal_L3"/>
    <property type="match status" value="1"/>
</dbReference>
<dbReference type="PANTHER" id="PTHR11229">
    <property type="entry name" value="50S RIBOSOMAL PROTEIN L3"/>
    <property type="match status" value="1"/>
</dbReference>
<dbReference type="PROSITE" id="PS00474">
    <property type="entry name" value="RIBOSOMAL_L3"/>
    <property type="match status" value="1"/>
</dbReference>
<organism evidence="6">
    <name type="scientific">marine sediment metagenome</name>
    <dbReference type="NCBI Taxonomy" id="412755"/>
    <lineage>
        <taxon>unclassified sequences</taxon>
        <taxon>metagenomes</taxon>
        <taxon>ecological metagenomes</taxon>
    </lineage>
</organism>
<evidence type="ECO:0000256" key="3">
    <source>
        <dbReference type="ARBA" id="ARBA00022884"/>
    </source>
</evidence>
<sequence length="220" mass="24038">MIINMIGNKVGMSQIFDENGRVVPVTVLQVGPCCVVNKKTEEKDGYTALVLGYRDVEEKKIRKSELGVFTKAKVAPKKILLESRVSKDELDKFEIGQEIGVDIFKKNDFVDVAGNSKGRGFTGVMKRYGMAGANRSHGTHEYFRHGGSIGSSAYPGKVFKGKKMPGRYGGKRVNVQSLTISDIKPEKNILLVQGAVPGPNRGYVTVSQAVKKQSRRADSG</sequence>
<proteinExistence type="inferred from homology"/>
<dbReference type="SUPFAM" id="SSF50447">
    <property type="entry name" value="Translation proteins"/>
    <property type="match status" value="1"/>
</dbReference>
<dbReference type="GO" id="GO:0019843">
    <property type="term" value="F:rRNA binding"/>
    <property type="evidence" value="ECO:0007669"/>
    <property type="project" value="UniProtKB-KW"/>
</dbReference>
<dbReference type="HAMAP" id="MF_01325_B">
    <property type="entry name" value="Ribosomal_uL3_B"/>
    <property type="match status" value="1"/>
</dbReference>
<gene>
    <name evidence="6" type="ORF">LCGC14_2123080</name>
</gene>
<keyword evidence="2" id="KW-0699">rRNA-binding</keyword>
<keyword evidence="4" id="KW-0689">Ribosomal protein</keyword>
<dbReference type="InterPro" id="IPR000597">
    <property type="entry name" value="Ribosomal_uL3"/>
</dbReference>
<dbReference type="GO" id="GO:0003735">
    <property type="term" value="F:structural constituent of ribosome"/>
    <property type="evidence" value="ECO:0007669"/>
    <property type="project" value="InterPro"/>
</dbReference>
<comment type="caution">
    <text evidence="6">The sequence shown here is derived from an EMBL/GenBank/DDBJ whole genome shotgun (WGS) entry which is preliminary data.</text>
</comment>
<dbReference type="PANTHER" id="PTHR11229:SF16">
    <property type="entry name" value="LARGE RIBOSOMAL SUBUNIT PROTEIN UL3C"/>
    <property type="match status" value="1"/>
</dbReference>
<dbReference type="GO" id="GO:0006412">
    <property type="term" value="P:translation"/>
    <property type="evidence" value="ECO:0007669"/>
    <property type="project" value="InterPro"/>
</dbReference>
<protein>
    <recommendedName>
        <fullName evidence="7">50S ribosomal protein L3</fullName>
    </recommendedName>
</protein>